<dbReference type="AlphaFoldDB" id="A0A414J4L9"/>
<accession>A0A414J4L9</accession>
<organism evidence="1 2">
    <name type="scientific">Blautia obeum</name>
    <dbReference type="NCBI Taxonomy" id="40520"/>
    <lineage>
        <taxon>Bacteria</taxon>
        <taxon>Bacillati</taxon>
        <taxon>Bacillota</taxon>
        <taxon>Clostridia</taxon>
        <taxon>Lachnospirales</taxon>
        <taxon>Lachnospiraceae</taxon>
        <taxon>Blautia</taxon>
    </lineage>
</organism>
<proteinExistence type="predicted"/>
<dbReference type="Pfam" id="PF19639">
    <property type="entry name" value="DUF6142"/>
    <property type="match status" value="1"/>
</dbReference>
<evidence type="ECO:0000313" key="1">
    <source>
        <dbReference type="EMBL" id="RHE39362.1"/>
    </source>
</evidence>
<reference evidence="1 2" key="1">
    <citation type="submission" date="2018-08" db="EMBL/GenBank/DDBJ databases">
        <title>A genome reference for cultivated species of the human gut microbiota.</title>
        <authorList>
            <person name="Zou Y."/>
            <person name="Xue W."/>
            <person name="Luo G."/>
        </authorList>
    </citation>
    <scope>NUCLEOTIDE SEQUENCE [LARGE SCALE GENOMIC DNA]</scope>
    <source>
        <strain evidence="1 2">AM28-23</strain>
    </source>
</reference>
<sequence>MARRYRYAIIKKKETKKGKLSVGLAIASLLLFGAAVGTAYVLEGSYGFIVGGICLFATLLSVYGFLMGVASFSEENCNHRTSIVGTILNGVFLVGWLLFFLMGV</sequence>
<gene>
    <name evidence="1" type="ORF">DW740_11550</name>
</gene>
<protein>
    <submittedName>
        <fullName evidence="1">Uncharacterized protein</fullName>
    </submittedName>
</protein>
<dbReference type="InterPro" id="IPR046140">
    <property type="entry name" value="DUF6142"/>
</dbReference>
<dbReference type="Proteomes" id="UP000283745">
    <property type="component" value="Unassembled WGS sequence"/>
</dbReference>
<comment type="caution">
    <text evidence="1">The sequence shown here is derived from an EMBL/GenBank/DDBJ whole genome shotgun (WGS) entry which is preliminary data.</text>
</comment>
<evidence type="ECO:0000313" key="2">
    <source>
        <dbReference type="Proteomes" id="UP000283745"/>
    </source>
</evidence>
<name>A0A414J4L9_9FIRM</name>
<dbReference type="RefSeq" id="WP_015541375.1">
    <property type="nucleotide sequence ID" value="NZ_CABJFK010000008.1"/>
</dbReference>
<dbReference type="EMBL" id="QSKF01000008">
    <property type="protein sequence ID" value="RHE39362.1"/>
    <property type="molecule type" value="Genomic_DNA"/>
</dbReference>